<keyword evidence="2" id="KW-0472">Membrane</keyword>
<sequence>MTRTGPPAYVLSMVSTLLVIGGVLVGLLVLLAVIVSLSARPTATRGRSDSGRTSTWVADTGRPHPDAWSPMSTTGTNEIPAVR</sequence>
<feature type="region of interest" description="Disordered" evidence="1">
    <location>
        <begin position="41"/>
        <end position="83"/>
    </location>
</feature>
<protein>
    <submittedName>
        <fullName evidence="3">Uncharacterized protein</fullName>
    </submittedName>
</protein>
<proteinExistence type="predicted"/>
<keyword evidence="4" id="KW-1185">Reference proteome</keyword>
<dbReference type="EMBL" id="BAAAVV010000001">
    <property type="protein sequence ID" value="GAA3157274.1"/>
    <property type="molecule type" value="Genomic_DNA"/>
</dbReference>
<reference evidence="4" key="1">
    <citation type="journal article" date="2019" name="Int. J. Syst. Evol. Microbiol.">
        <title>The Global Catalogue of Microorganisms (GCM) 10K type strain sequencing project: providing services to taxonomists for standard genome sequencing and annotation.</title>
        <authorList>
            <consortium name="The Broad Institute Genomics Platform"/>
            <consortium name="The Broad Institute Genome Sequencing Center for Infectious Disease"/>
            <person name="Wu L."/>
            <person name="Ma J."/>
        </authorList>
    </citation>
    <scope>NUCLEOTIDE SEQUENCE [LARGE SCALE GENOMIC DNA]</scope>
    <source>
        <strain evidence="4">JCM 15614</strain>
    </source>
</reference>
<accession>A0ABP6NXU3</accession>
<name>A0ABP6NXU3_9ACTN</name>
<evidence type="ECO:0000313" key="3">
    <source>
        <dbReference type="EMBL" id="GAA3157274.1"/>
    </source>
</evidence>
<keyword evidence="2" id="KW-0812">Transmembrane</keyword>
<keyword evidence="2" id="KW-1133">Transmembrane helix</keyword>
<gene>
    <name evidence="3" type="ORF">GCM10010531_05770</name>
</gene>
<dbReference type="Proteomes" id="UP001499924">
    <property type="component" value="Unassembled WGS sequence"/>
</dbReference>
<evidence type="ECO:0000256" key="2">
    <source>
        <dbReference type="SAM" id="Phobius"/>
    </source>
</evidence>
<evidence type="ECO:0000256" key="1">
    <source>
        <dbReference type="SAM" id="MobiDB-lite"/>
    </source>
</evidence>
<organism evidence="3 4">
    <name type="scientific">Blastococcus jejuensis</name>
    <dbReference type="NCBI Taxonomy" id="351224"/>
    <lineage>
        <taxon>Bacteria</taxon>
        <taxon>Bacillati</taxon>
        <taxon>Actinomycetota</taxon>
        <taxon>Actinomycetes</taxon>
        <taxon>Geodermatophilales</taxon>
        <taxon>Geodermatophilaceae</taxon>
        <taxon>Blastococcus</taxon>
    </lineage>
</organism>
<evidence type="ECO:0000313" key="4">
    <source>
        <dbReference type="Proteomes" id="UP001499924"/>
    </source>
</evidence>
<feature type="transmembrane region" description="Helical" evidence="2">
    <location>
        <begin position="12"/>
        <end position="37"/>
    </location>
</feature>
<comment type="caution">
    <text evidence="3">The sequence shown here is derived from an EMBL/GenBank/DDBJ whole genome shotgun (WGS) entry which is preliminary data.</text>
</comment>